<gene>
    <name evidence="6" type="ORF">H0A36_27490</name>
</gene>
<dbReference type="Proteomes" id="UP000569732">
    <property type="component" value="Unassembled WGS sequence"/>
</dbReference>
<dbReference type="EMBL" id="JACCKB010000139">
    <property type="protein sequence ID" value="NYZ69760.1"/>
    <property type="molecule type" value="Genomic_DNA"/>
</dbReference>
<dbReference type="Gene3D" id="1.10.443.10">
    <property type="entry name" value="Intergrase catalytic core"/>
    <property type="match status" value="1"/>
</dbReference>
<comment type="caution">
    <text evidence="6">The sequence shown here is derived from an EMBL/GenBank/DDBJ whole genome shotgun (WGS) entry which is preliminary data.</text>
</comment>
<protein>
    <submittedName>
        <fullName evidence="6">Tyrosine-type recombinase/integrase</fullName>
    </submittedName>
</protein>
<dbReference type="AlphaFoldDB" id="A0A853I767"/>
<dbReference type="SUPFAM" id="SSF56349">
    <property type="entry name" value="DNA breaking-rejoining enzymes"/>
    <property type="match status" value="1"/>
</dbReference>
<reference evidence="6 7" key="1">
    <citation type="submission" date="2020-07" db="EMBL/GenBank/DDBJ databases">
        <title>Endozoicomonas sp. nov., isolated from sediment.</title>
        <authorList>
            <person name="Gu T."/>
        </authorList>
    </citation>
    <scope>NUCLEOTIDE SEQUENCE [LARGE SCALE GENOMIC DNA]</scope>
    <source>
        <strain evidence="6 7">SM1973</strain>
    </source>
</reference>
<evidence type="ECO:0000256" key="3">
    <source>
        <dbReference type="ARBA" id="ARBA00023125"/>
    </source>
</evidence>
<proteinExistence type="inferred from homology"/>
<evidence type="ECO:0000256" key="4">
    <source>
        <dbReference type="ARBA" id="ARBA00023172"/>
    </source>
</evidence>
<dbReference type="GO" id="GO:0003677">
    <property type="term" value="F:DNA binding"/>
    <property type="evidence" value="ECO:0007669"/>
    <property type="project" value="UniProtKB-KW"/>
</dbReference>
<evidence type="ECO:0000313" key="7">
    <source>
        <dbReference type="Proteomes" id="UP000569732"/>
    </source>
</evidence>
<dbReference type="GO" id="GO:0006310">
    <property type="term" value="P:DNA recombination"/>
    <property type="evidence" value="ECO:0007669"/>
    <property type="project" value="UniProtKB-KW"/>
</dbReference>
<dbReference type="Pfam" id="PF00589">
    <property type="entry name" value="Phage_integrase"/>
    <property type="match status" value="1"/>
</dbReference>
<dbReference type="GO" id="GO:0015074">
    <property type="term" value="P:DNA integration"/>
    <property type="evidence" value="ECO:0007669"/>
    <property type="project" value="UniProtKB-KW"/>
</dbReference>
<evidence type="ECO:0000313" key="6">
    <source>
        <dbReference type="EMBL" id="NYZ69760.1"/>
    </source>
</evidence>
<dbReference type="InterPro" id="IPR002104">
    <property type="entry name" value="Integrase_catalytic"/>
</dbReference>
<organism evidence="6 7">
    <name type="scientific">Spartinivicinus marinus</name>
    <dbReference type="NCBI Taxonomy" id="2994442"/>
    <lineage>
        <taxon>Bacteria</taxon>
        <taxon>Pseudomonadati</taxon>
        <taxon>Pseudomonadota</taxon>
        <taxon>Gammaproteobacteria</taxon>
        <taxon>Oceanospirillales</taxon>
        <taxon>Zooshikellaceae</taxon>
        <taxon>Spartinivicinus</taxon>
    </lineage>
</organism>
<dbReference type="PANTHER" id="PTHR30349:SF41">
    <property type="entry name" value="INTEGRASE_RECOMBINASE PROTEIN MJ0367-RELATED"/>
    <property type="match status" value="1"/>
</dbReference>
<keyword evidence="3" id="KW-0238">DNA-binding</keyword>
<evidence type="ECO:0000256" key="1">
    <source>
        <dbReference type="ARBA" id="ARBA00008857"/>
    </source>
</evidence>
<name>A0A853I767_9GAMM</name>
<comment type="similarity">
    <text evidence="1">Belongs to the 'phage' integrase family.</text>
</comment>
<keyword evidence="2" id="KW-0229">DNA integration</keyword>
<evidence type="ECO:0000256" key="2">
    <source>
        <dbReference type="ARBA" id="ARBA00022908"/>
    </source>
</evidence>
<evidence type="ECO:0000259" key="5">
    <source>
        <dbReference type="PROSITE" id="PS51898"/>
    </source>
</evidence>
<dbReference type="CDD" id="cd01184">
    <property type="entry name" value="INT_C_like_1"/>
    <property type="match status" value="1"/>
</dbReference>
<dbReference type="PROSITE" id="PS51898">
    <property type="entry name" value="TYR_RECOMBINASE"/>
    <property type="match status" value="1"/>
</dbReference>
<feature type="domain" description="Tyr recombinase" evidence="5">
    <location>
        <begin position="225"/>
        <end position="413"/>
    </location>
</feature>
<dbReference type="InterPro" id="IPR050090">
    <property type="entry name" value="Tyrosine_recombinase_XerCD"/>
</dbReference>
<dbReference type="InterPro" id="IPR013762">
    <property type="entry name" value="Integrase-like_cat_sf"/>
</dbReference>
<keyword evidence="7" id="KW-1185">Reference proteome</keyword>
<dbReference type="InterPro" id="IPR010998">
    <property type="entry name" value="Integrase_recombinase_N"/>
</dbReference>
<dbReference type="PANTHER" id="PTHR30349">
    <property type="entry name" value="PHAGE INTEGRASE-RELATED"/>
    <property type="match status" value="1"/>
</dbReference>
<sequence length="425" mass="48668">MELRYLFCKGELQLSLGTKIKTEARTRAATLRGAINEAIDEIKSEKKLERKLAILEQLDIFLKSFINKKHKAYESLGTRHFTPKQGEVSQEKTKPKITTLSVLYIQFETEKVATEWGHKAKEDYYTAFKALIDLVGDVVPAKVNNALANKYSQGLLTYPQRRAVGPNAKLSLKELTKRNSPTISARTAKNHFTRMNVFFNWLAQRKYIKANPLSGLSPKGKKTSTKKQPFNQDDLKLIFSQPLFKEKKYKCEWQYWLPILALYTGARLEELAQLSASDVKQEDTIYYLHIHSEENNQLKNENSARKIPLHCEVISLGFLDYLATRQGQQLFQLNKVSGKYGKNVTKWFTQFKQRLGFGPSKVFHSFRHTFRDLAVESGIPSEHIKALLGHTQGDVTHGIYGSGFSLRVLNASLQKIEVRNFCMNL</sequence>
<accession>A0A853I767</accession>
<dbReference type="InterPro" id="IPR011010">
    <property type="entry name" value="DNA_brk_join_enz"/>
</dbReference>
<dbReference type="Gene3D" id="1.10.150.130">
    <property type="match status" value="1"/>
</dbReference>
<keyword evidence="4" id="KW-0233">DNA recombination</keyword>